<keyword evidence="2" id="KW-1185">Reference proteome</keyword>
<dbReference type="EMBL" id="UZAJ01010572">
    <property type="protein sequence ID" value="VDO58214.1"/>
    <property type="molecule type" value="Genomic_DNA"/>
</dbReference>
<dbReference type="WBParaSite" id="OFLC_0000897101-mRNA-1">
    <property type="protein sequence ID" value="OFLC_0000897101-mRNA-1"/>
    <property type="gene ID" value="OFLC_0000897101"/>
</dbReference>
<evidence type="ECO:0000313" key="1">
    <source>
        <dbReference type="EMBL" id="VDO58214.1"/>
    </source>
</evidence>
<name>A0A183HNB0_9BILA</name>
<proteinExistence type="predicted"/>
<accession>A0A183HNB0</accession>
<reference evidence="3" key="1">
    <citation type="submission" date="2016-06" db="UniProtKB">
        <authorList>
            <consortium name="WormBaseParasite"/>
        </authorList>
    </citation>
    <scope>IDENTIFICATION</scope>
</reference>
<gene>
    <name evidence="1" type="ORF">OFLC_LOCUS8970</name>
</gene>
<sequence length="104" mass="12162">MNLFVVRSENIFSTEWKNCWMSAKYRLDHLSTIGNNTYHFWKCAPKHAHLLKQPTRLLLWKAENKQLETAGVMSVYGNSTWTTVRRGWLMIAVFNDAVAIVEVF</sequence>
<dbReference type="AlphaFoldDB" id="A0A183HNB0"/>
<evidence type="ECO:0000313" key="3">
    <source>
        <dbReference type="WBParaSite" id="OFLC_0000897101-mRNA-1"/>
    </source>
</evidence>
<evidence type="ECO:0000313" key="2">
    <source>
        <dbReference type="Proteomes" id="UP000267606"/>
    </source>
</evidence>
<dbReference type="Proteomes" id="UP000267606">
    <property type="component" value="Unassembled WGS sequence"/>
</dbReference>
<protein>
    <submittedName>
        <fullName evidence="3">Transposase</fullName>
    </submittedName>
</protein>
<reference evidence="1 2" key="2">
    <citation type="submission" date="2018-11" db="EMBL/GenBank/DDBJ databases">
        <authorList>
            <consortium name="Pathogen Informatics"/>
        </authorList>
    </citation>
    <scope>NUCLEOTIDE SEQUENCE [LARGE SCALE GENOMIC DNA]</scope>
</reference>
<dbReference type="STRING" id="387005.A0A183HNB0"/>
<organism evidence="3">
    <name type="scientific">Onchocerca flexuosa</name>
    <dbReference type="NCBI Taxonomy" id="387005"/>
    <lineage>
        <taxon>Eukaryota</taxon>
        <taxon>Metazoa</taxon>
        <taxon>Ecdysozoa</taxon>
        <taxon>Nematoda</taxon>
        <taxon>Chromadorea</taxon>
        <taxon>Rhabditida</taxon>
        <taxon>Spirurina</taxon>
        <taxon>Spiruromorpha</taxon>
        <taxon>Filarioidea</taxon>
        <taxon>Onchocercidae</taxon>
        <taxon>Onchocerca</taxon>
    </lineage>
</organism>